<organism evidence="2">
    <name type="scientific">Arion vulgaris</name>
    <dbReference type="NCBI Taxonomy" id="1028688"/>
    <lineage>
        <taxon>Eukaryota</taxon>
        <taxon>Metazoa</taxon>
        <taxon>Spiralia</taxon>
        <taxon>Lophotrochozoa</taxon>
        <taxon>Mollusca</taxon>
        <taxon>Gastropoda</taxon>
        <taxon>Heterobranchia</taxon>
        <taxon>Euthyneura</taxon>
        <taxon>Panpulmonata</taxon>
        <taxon>Eupulmonata</taxon>
        <taxon>Stylommatophora</taxon>
        <taxon>Helicina</taxon>
        <taxon>Arionoidea</taxon>
        <taxon>Arionidae</taxon>
        <taxon>Arion</taxon>
    </lineage>
</organism>
<reference evidence="2" key="1">
    <citation type="submission" date="2014-12" db="EMBL/GenBank/DDBJ databases">
        <title>Insight into the proteome of Arion vulgaris.</title>
        <authorList>
            <person name="Aradska J."/>
            <person name="Bulat T."/>
            <person name="Smidak R."/>
            <person name="Sarate P."/>
            <person name="Gangsoo J."/>
            <person name="Sialana F."/>
            <person name="Bilban M."/>
            <person name="Lubec G."/>
        </authorList>
    </citation>
    <scope>NUCLEOTIDE SEQUENCE</scope>
    <source>
        <tissue evidence="2">Skin</tissue>
    </source>
</reference>
<feature type="non-terminal residue" evidence="2">
    <location>
        <position position="53"/>
    </location>
</feature>
<feature type="compositionally biased region" description="Basic residues" evidence="1">
    <location>
        <begin position="44"/>
        <end position="53"/>
    </location>
</feature>
<sequence>MGSETMDEVAGESKLTKCQIIFMPGHADVTGNERANRHTGMAAVKKRASNGPG</sequence>
<gene>
    <name evidence="2" type="primary">ORF4890</name>
</gene>
<feature type="region of interest" description="Disordered" evidence="1">
    <location>
        <begin position="29"/>
        <end position="53"/>
    </location>
</feature>
<proteinExistence type="predicted"/>
<evidence type="ECO:0000256" key="1">
    <source>
        <dbReference type="SAM" id="MobiDB-lite"/>
    </source>
</evidence>
<accession>A0A0B6XZI5</accession>
<dbReference type="AlphaFoldDB" id="A0A0B6XZI5"/>
<protein>
    <recommendedName>
        <fullName evidence="3">RNase H type-1 domain-containing protein</fullName>
    </recommendedName>
</protein>
<name>A0A0B6XZI5_9EUPU</name>
<evidence type="ECO:0000313" key="2">
    <source>
        <dbReference type="EMBL" id="CEK48700.1"/>
    </source>
</evidence>
<dbReference type="EMBL" id="HACG01001835">
    <property type="protein sequence ID" value="CEK48700.1"/>
    <property type="molecule type" value="Transcribed_RNA"/>
</dbReference>
<evidence type="ECO:0008006" key="3">
    <source>
        <dbReference type="Google" id="ProtNLM"/>
    </source>
</evidence>